<evidence type="ECO:0000313" key="13">
    <source>
        <dbReference type="EMBL" id="CBZ54994.1"/>
    </source>
</evidence>
<feature type="transmembrane region" description="Helical" evidence="11">
    <location>
        <begin position="384"/>
        <end position="408"/>
    </location>
</feature>
<comment type="subcellular location">
    <subcellularLocation>
        <location evidence="1 11">Endoplasmic reticulum membrane</location>
        <topology evidence="1 11">Multi-pass membrane protein</topology>
    </subcellularLocation>
</comment>
<name>F0VMP8_NEOCL</name>
<proteinExistence type="inferred from homology"/>
<feature type="compositionally biased region" description="Low complexity" evidence="12">
    <location>
        <begin position="182"/>
        <end position="191"/>
    </location>
</feature>
<dbReference type="VEuPathDB" id="ToxoDB:NCLIV_054210"/>
<dbReference type="Pfam" id="PF05007">
    <property type="entry name" value="Mannosyl_trans"/>
    <property type="match status" value="2"/>
</dbReference>
<reference evidence="15" key="3">
    <citation type="journal article" date="2012" name="PLoS Pathog.">
        <title>Comparative genomics of the apicomplexan parasites Toxoplasma gondii and Neospora caninum: Coccidia differing in host range and transmission strategy.</title>
        <authorList>
            <person name="Reid A.J."/>
            <person name="Vermont S.J."/>
            <person name="Cotton J.A."/>
            <person name="Harris D."/>
            <person name="Hill-Cawthorne G.A."/>
            <person name="Konen-Waisman S."/>
            <person name="Latham S.M."/>
            <person name="Mourier T."/>
            <person name="Norton R."/>
            <person name="Quail M.A."/>
            <person name="Sanders M."/>
            <person name="Shanmugam D."/>
            <person name="Sohal A."/>
            <person name="Wasmuth J.D."/>
            <person name="Brunk B."/>
            <person name="Grigg M.E."/>
            <person name="Howard J.C."/>
            <person name="Parkinson J."/>
            <person name="Roos D.S."/>
            <person name="Trees A.J."/>
            <person name="Berriman M."/>
            <person name="Pain A."/>
            <person name="Wastling J.M."/>
        </authorList>
    </citation>
    <scope>NUCLEOTIDE SEQUENCE [LARGE SCALE GENOMIC DNA]</scope>
    <source>
        <strain evidence="15">Liverpool</strain>
    </source>
</reference>
<dbReference type="UniPathway" id="UPA00196"/>
<feature type="region of interest" description="Disordered" evidence="12">
    <location>
        <begin position="182"/>
        <end position="223"/>
    </location>
</feature>
<reference evidence="13" key="2">
    <citation type="submission" date="2011-03" db="EMBL/GenBank/DDBJ databases">
        <title>Comparative genomics and transcriptomics of Neospora caninum and Toxoplasma gondii.</title>
        <authorList>
            <person name="Reid A.J."/>
            <person name="Sohal A."/>
            <person name="Harris D."/>
            <person name="Quail M."/>
            <person name="Sanders M."/>
            <person name="Berriman M."/>
            <person name="Wastling J.M."/>
            <person name="Pain A."/>
        </authorList>
    </citation>
    <scope>NUCLEOTIDE SEQUENCE</scope>
    <source>
        <strain evidence="13">Liverpool</strain>
    </source>
</reference>
<evidence type="ECO:0000256" key="2">
    <source>
        <dbReference type="ARBA" id="ARBA00004687"/>
    </source>
</evidence>
<organism evidence="13 15">
    <name type="scientific">Neospora caninum (strain Liverpool)</name>
    <dbReference type="NCBI Taxonomy" id="572307"/>
    <lineage>
        <taxon>Eukaryota</taxon>
        <taxon>Sar</taxon>
        <taxon>Alveolata</taxon>
        <taxon>Apicomplexa</taxon>
        <taxon>Conoidasida</taxon>
        <taxon>Coccidia</taxon>
        <taxon>Eucoccidiorida</taxon>
        <taxon>Eimeriorina</taxon>
        <taxon>Sarcocystidae</taxon>
        <taxon>Neospora</taxon>
    </lineage>
</organism>
<dbReference type="FunCoup" id="F0VMP8">
    <property type="interactions" value="341"/>
</dbReference>
<evidence type="ECO:0000256" key="5">
    <source>
        <dbReference type="ARBA" id="ARBA00022676"/>
    </source>
</evidence>
<dbReference type="EMBL" id="FR823392">
    <property type="protein sequence ID" value="CBZ54994.1"/>
    <property type="molecule type" value="Genomic_DNA"/>
</dbReference>
<dbReference type="GO" id="GO:1990529">
    <property type="term" value="C:glycosylphosphatidylinositol-mannosyltransferase I complex"/>
    <property type="evidence" value="ECO:0007669"/>
    <property type="project" value="TreeGrafter"/>
</dbReference>
<dbReference type="Proteomes" id="UP000007494">
    <property type="component" value="Chromosome XI"/>
</dbReference>
<dbReference type="OMA" id="MLWFIGQ"/>
<evidence type="ECO:0000256" key="1">
    <source>
        <dbReference type="ARBA" id="ARBA00004477"/>
    </source>
</evidence>
<comment type="function">
    <text evidence="11">Catalytic subunit of the glycosylphosphatidylinositol-mannosyltransferase I complex which catalyzes the transfer of the first mannose, via an alpha-1,4 bond from a dolichol-phosphate-mannose (Dol-P-Man) to the glucosaminyl acyl phosphatidylinositol (GlcN-(acyl)PI) intermediate to generate alpha-D-Man-(1-&gt;4)-alpha-D-GlcN-(1-&gt;6)-(1-radyl,2-acyl-sn-glycero-3-phospho)-2-acyl-inositol and participates in the sixth step of the glycosylphosphatidylinositol-anchor biosynthesis.</text>
</comment>
<protein>
    <recommendedName>
        <fullName evidence="11">GPI mannosyltransferase 1</fullName>
        <ecNumber evidence="11">2.4.1.-</ecNumber>
    </recommendedName>
    <alternativeName>
        <fullName evidence="11">GPI mannosyltransferase I</fullName>
    </alternativeName>
</protein>
<feature type="transmembrane region" description="Helical" evidence="11">
    <location>
        <begin position="292"/>
        <end position="314"/>
    </location>
</feature>
<keyword evidence="7 11" id="KW-0812">Transmembrane</keyword>
<evidence type="ECO:0000256" key="7">
    <source>
        <dbReference type="ARBA" id="ARBA00022692"/>
    </source>
</evidence>
<dbReference type="GO" id="GO:0006506">
    <property type="term" value="P:GPI anchor biosynthetic process"/>
    <property type="evidence" value="ECO:0007669"/>
    <property type="project" value="UniProtKB-UniPathway"/>
</dbReference>
<evidence type="ECO:0000256" key="9">
    <source>
        <dbReference type="ARBA" id="ARBA00022989"/>
    </source>
</evidence>
<keyword evidence="10 11" id="KW-0472">Membrane</keyword>
<evidence type="ECO:0000256" key="3">
    <source>
        <dbReference type="ARBA" id="ARBA00011071"/>
    </source>
</evidence>
<accession>F0VMP8</accession>
<dbReference type="OrthoDB" id="1741594at2759"/>
<dbReference type="eggNOG" id="KOG3893">
    <property type="taxonomic scope" value="Eukaryota"/>
</dbReference>
<evidence type="ECO:0000313" key="15">
    <source>
        <dbReference type="Proteomes" id="UP000007494"/>
    </source>
</evidence>
<dbReference type="GeneID" id="13446711"/>
<feature type="transmembrane region" description="Helical" evidence="11">
    <location>
        <begin position="544"/>
        <end position="566"/>
    </location>
</feature>
<evidence type="ECO:0000256" key="11">
    <source>
        <dbReference type="RuleBase" id="RU365064"/>
    </source>
</evidence>
<evidence type="ECO:0000256" key="6">
    <source>
        <dbReference type="ARBA" id="ARBA00022679"/>
    </source>
</evidence>
<dbReference type="PANTHER" id="PTHR12886">
    <property type="entry name" value="PIG-M MANNOSYLTRANSFERASE"/>
    <property type="match status" value="1"/>
</dbReference>
<feature type="transmembrane region" description="Helical" evidence="11">
    <location>
        <begin position="51"/>
        <end position="69"/>
    </location>
</feature>
<dbReference type="GO" id="GO:0004376">
    <property type="term" value="F:GPI mannosyltransferase activity"/>
    <property type="evidence" value="ECO:0007669"/>
    <property type="project" value="InterPro"/>
</dbReference>
<keyword evidence="15" id="KW-1185">Reference proteome</keyword>
<keyword evidence="5 11" id="KW-0328">Glycosyltransferase</keyword>
<feature type="region of interest" description="Disordered" evidence="12">
    <location>
        <begin position="1"/>
        <end position="25"/>
    </location>
</feature>
<dbReference type="RefSeq" id="XP_003885022.1">
    <property type="nucleotide sequence ID" value="XM_003884973.1"/>
</dbReference>
<dbReference type="AlphaFoldDB" id="F0VMP8"/>
<reference evidence="14" key="4">
    <citation type="journal article" date="2015" name="PLoS ONE">
        <title>Comprehensive Evaluation of Toxoplasma gondii VEG and Neospora caninum LIV Genomes with Tachyzoite Stage Transcriptome and Proteome Defines Novel Transcript Features.</title>
        <authorList>
            <person name="Ramaprasad A."/>
            <person name="Mourier T."/>
            <person name="Naeem R."/>
            <person name="Malas T.B."/>
            <person name="Moussa E."/>
            <person name="Panigrahi A."/>
            <person name="Vermont S.J."/>
            <person name="Otto T.D."/>
            <person name="Wastling J."/>
            <person name="Pain A."/>
        </authorList>
    </citation>
    <scope>NUCLEOTIDE SEQUENCE</scope>
    <source>
        <strain evidence="14">Liverpool</strain>
    </source>
</reference>
<evidence type="ECO:0000256" key="4">
    <source>
        <dbReference type="ARBA" id="ARBA00022502"/>
    </source>
</evidence>
<gene>
    <name evidence="14" type="ORF">BN1204_054210</name>
    <name evidence="13" type="ORF">NCLIV_054210</name>
</gene>
<feature type="transmembrane region" description="Helical" evidence="11">
    <location>
        <begin position="470"/>
        <end position="493"/>
    </location>
</feature>
<dbReference type="EMBL" id="LN714486">
    <property type="protein sequence ID" value="CEL69717.1"/>
    <property type="molecule type" value="Genomic_DNA"/>
</dbReference>
<keyword evidence="6 11" id="KW-0808">Transferase</keyword>
<feature type="transmembrane region" description="Helical" evidence="11">
    <location>
        <begin position="104"/>
        <end position="122"/>
    </location>
</feature>
<dbReference type="InParanoid" id="F0VMP8"/>
<dbReference type="GO" id="GO:0005789">
    <property type="term" value="C:endoplasmic reticulum membrane"/>
    <property type="evidence" value="ECO:0007669"/>
    <property type="project" value="UniProtKB-SubCell"/>
</dbReference>
<dbReference type="EC" id="2.4.1.-" evidence="11"/>
<dbReference type="GO" id="GO:0051751">
    <property type="term" value="F:alpha-1,4-mannosyltransferase activity"/>
    <property type="evidence" value="ECO:0007669"/>
    <property type="project" value="InterPro"/>
</dbReference>
<keyword evidence="9 11" id="KW-1133">Transmembrane helix</keyword>
<feature type="compositionally biased region" description="Low complexity" evidence="12">
    <location>
        <begin position="213"/>
        <end position="223"/>
    </location>
</feature>
<keyword evidence="8 11" id="KW-0256">Endoplasmic reticulum</keyword>
<evidence type="ECO:0000313" key="14">
    <source>
        <dbReference type="EMBL" id="CEL69717.1"/>
    </source>
</evidence>
<comment type="pathway">
    <text evidence="2 11">Glycolipid biosynthesis; glycosylphosphatidylinositol-anchor biosynthesis.</text>
</comment>
<comment type="similarity">
    <text evidence="3 11">Belongs to the PIGM family.</text>
</comment>
<evidence type="ECO:0000256" key="10">
    <source>
        <dbReference type="ARBA" id="ARBA00023136"/>
    </source>
</evidence>
<keyword evidence="4 11" id="KW-0337">GPI-anchor biosynthesis</keyword>
<feature type="transmembrane region" description="Helical" evidence="11">
    <location>
        <begin position="442"/>
        <end position="463"/>
    </location>
</feature>
<dbReference type="PANTHER" id="PTHR12886:SF0">
    <property type="entry name" value="GPI MANNOSYLTRANSFERASE 1"/>
    <property type="match status" value="1"/>
</dbReference>
<reference evidence="13" key="1">
    <citation type="submission" date="2011-02" db="EMBL/GenBank/DDBJ databases">
        <authorList>
            <person name="Aslett M."/>
        </authorList>
    </citation>
    <scope>NUCLEOTIDE SEQUENCE</scope>
    <source>
        <strain evidence="13">Liverpool</strain>
    </source>
</reference>
<feature type="transmembrane region" description="Helical" evidence="11">
    <location>
        <begin position="237"/>
        <end position="257"/>
    </location>
</feature>
<dbReference type="InterPro" id="IPR007704">
    <property type="entry name" value="PIG-M"/>
</dbReference>
<feature type="transmembrane region" description="Helical" evidence="11">
    <location>
        <begin position="513"/>
        <end position="532"/>
    </location>
</feature>
<feature type="transmembrane region" description="Helical" evidence="11">
    <location>
        <begin position="334"/>
        <end position="363"/>
    </location>
</feature>
<sequence>MEATRGLPSERGAPSAEGSSTRPSLSQRLLAPCHRVYIHLSKVPAPQLRRYVYLYAVLLRVVLIVYGEWQDRNLRVKFTDIDYKVYSDAARYVVDFQSPYKRHTYRYTPIIAFICVGNILVHSACGKVLFAAADLLLSLLTERLLLFLADQKREATQDQDTELRAHAPPLSSSNAASLLLSSLQSPSSSSPSSPPSSPTSSSPSAPASPRPSPSQFSPSSPFFPASSPAPSSSSTKAPVVSAFLLPALCWTAFPVAATVSTRGNADVVPSLLCLLLLFLLRTRRLDAAAICYGLAVHVKIFPVVYGIPILLFLRGQPLGNALPPVDQVLRLPRLNVAAMLAPASLFAFLSALFQLLRAAVFLFSLPLVLPLRLLPRLNAAQRRFGLLSVGTFFGLGTIFYLCYGWPFLFEAYLYHFSRVDIRHNFSLFFYLLYLSAQTPSKALGIITFIPQMATCLLVGCYYAQKGKLELAFFLQTLIFVALNKVCTAQYFLWWLALLPFAVAGTDLRPRTCWQIVGALAVFEASHLLWMFFGYAVEFRGKASFFPMFLSSLFFALSQFLIVWFFILKSGRRWTLRSKTA</sequence>
<evidence type="ECO:0000256" key="8">
    <source>
        <dbReference type="ARBA" id="ARBA00022824"/>
    </source>
</evidence>
<evidence type="ECO:0000256" key="12">
    <source>
        <dbReference type="SAM" id="MobiDB-lite"/>
    </source>
</evidence>